<dbReference type="GO" id="GO:0008083">
    <property type="term" value="F:growth factor activity"/>
    <property type="evidence" value="ECO:0007669"/>
    <property type="project" value="UniProtKB-KW"/>
</dbReference>
<evidence type="ECO:0000256" key="2">
    <source>
        <dbReference type="ARBA" id="ARBA00007936"/>
    </source>
</evidence>
<gene>
    <name evidence="7" type="ORF">AGOR_G00098910</name>
</gene>
<dbReference type="GO" id="GO:0005576">
    <property type="term" value="C:extracellular region"/>
    <property type="evidence" value="ECO:0007669"/>
    <property type="project" value="UniProtKB-SubCell"/>
</dbReference>
<evidence type="ECO:0000256" key="3">
    <source>
        <dbReference type="ARBA" id="ARBA00022525"/>
    </source>
</evidence>
<dbReference type="InterPro" id="IPR002209">
    <property type="entry name" value="Fibroblast_GF_fam"/>
</dbReference>
<dbReference type="FunFam" id="2.80.10.50:FF:000007">
    <property type="entry name" value="Fibroblast growth factor"/>
    <property type="match status" value="1"/>
</dbReference>
<keyword evidence="5" id="KW-0339">Growth factor</keyword>
<dbReference type="SMART" id="SM00442">
    <property type="entry name" value="FGF"/>
    <property type="match status" value="1"/>
</dbReference>
<comment type="similarity">
    <text evidence="2 6">Belongs to the heparin-binding growth factors family.</text>
</comment>
<dbReference type="EMBL" id="JAERUA010000008">
    <property type="protein sequence ID" value="KAI1896831.1"/>
    <property type="molecule type" value="Genomic_DNA"/>
</dbReference>
<reference evidence="7" key="1">
    <citation type="submission" date="2021-01" db="EMBL/GenBank/DDBJ databases">
        <authorList>
            <person name="Zahm M."/>
            <person name="Roques C."/>
            <person name="Cabau C."/>
            <person name="Klopp C."/>
            <person name="Donnadieu C."/>
            <person name="Jouanno E."/>
            <person name="Lampietro C."/>
            <person name="Louis A."/>
            <person name="Herpin A."/>
            <person name="Echchiki A."/>
            <person name="Berthelot C."/>
            <person name="Parey E."/>
            <person name="Roest-Crollius H."/>
            <person name="Braasch I."/>
            <person name="Postlethwait J."/>
            <person name="Bobe J."/>
            <person name="Montfort J."/>
            <person name="Bouchez O."/>
            <person name="Begum T."/>
            <person name="Mejri S."/>
            <person name="Adams A."/>
            <person name="Chen W.-J."/>
            <person name="Guiguen Y."/>
        </authorList>
    </citation>
    <scope>NUCLEOTIDE SEQUENCE</scope>
    <source>
        <tissue evidence="7">Blood</tissue>
    </source>
</reference>
<evidence type="ECO:0000256" key="1">
    <source>
        <dbReference type="ARBA" id="ARBA00004613"/>
    </source>
</evidence>
<feature type="signal peptide" evidence="6">
    <location>
        <begin position="1"/>
        <end position="21"/>
    </location>
</feature>
<keyword evidence="8" id="KW-1185">Reference proteome</keyword>
<comment type="subcellular location">
    <subcellularLocation>
        <location evidence="1">Secreted</location>
    </subcellularLocation>
</comment>
<accession>A0A8T3DIR9</accession>
<organism evidence="7 8">
    <name type="scientific">Albula goreensis</name>
    <dbReference type="NCBI Taxonomy" id="1534307"/>
    <lineage>
        <taxon>Eukaryota</taxon>
        <taxon>Metazoa</taxon>
        <taxon>Chordata</taxon>
        <taxon>Craniata</taxon>
        <taxon>Vertebrata</taxon>
        <taxon>Euteleostomi</taxon>
        <taxon>Actinopterygii</taxon>
        <taxon>Neopterygii</taxon>
        <taxon>Teleostei</taxon>
        <taxon>Albuliformes</taxon>
        <taxon>Albulidae</taxon>
        <taxon>Albula</taxon>
    </lineage>
</organism>
<dbReference type="PROSITE" id="PS00247">
    <property type="entry name" value="HBGF_FGF"/>
    <property type="match status" value="1"/>
</dbReference>
<dbReference type="OrthoDB" id="5988014at2759"/>
<evidence type="ECO:0000256" key="4">
    <source>
        <dbReference type="ARBA" id="ARBA00022729"/>
    </source>
</evidence>
<dbReference type="AlphaFoldDB" id="A0A8T3DIR9"/>
<dbReference type="Gene3D" id="2.80.10.50">
    <property type="match status" value="1"/>
</dbReference>
<dbReference type="SUPFAM" id="SSF50353">
    <property type="entry name" value="Cytokine"/>
    <property type="match status" value="1"/>
</dbReference>
<comment type="caution">
    <text evidence="7">The sequence shown here is derived from an EMBL/GenBank/DDBJ whole genome shotgun (WGS) entry which is preliminary data.</text>
</comment>
<name>A0A8T3DIR9_9TELE</name>
<dbReference type="PANTHER" id="PTHR11486">
    <property type="entry name" value="FIBROBLAST GROWTH FACTOR"/>
    <property type="match status" value="1"/>
</dbReference>
<keyword evidence="3" id="KW-0964">Secreted</keyword>
<protein>
    <recommendedName>
        <fullName evidence="6">Fibroblast growth factor</fullName>
        <shortName evidence="6">FGF</shortName>
    </recommendedName>
</protein>
<dbReference type="Pfam" id="PF00167">
    <property type="entry name" value="FGF"/>
    <property type="match status" value="1"/>
</dbReference>
<evidence type="ECO:0000256" key="6">
    <source>
        <dbReference type="RuleBase" id="RU049442"/>
    </source>
</evidence>
<dbReference type="CDD" id="cd23322">
    <property type="entry name" value="beta-trefoil_FGF8"/>
    <property type="match status" value="1"/>
</dbReference>
<sequence length="210" mass="24558">MIPMPQRSNCLFLQFFAFCLCAQVTIQSPPNFTQHVHEQCRVTDRVSRKVIRTYQLYSRTSGKHVQVLGNKKINAMAEDGDVHAKLIVETDTFGSRVRIRGAETGYYVCMNHRGKLVGKSHGRGKDCIFTEIVLENNYTALKNARYEGWYMAFTRKGRPRKGSKTRQHQREVHFMKRLPRGHHTAEHRPFDFINYPFHRRTKHINQSGEH</sequence>
<dbReference type="Proteomes" id="UP000829720">
    <property type="component" value="Unassembled WGS sequence"/>
</dbReference>
<feature type="chain" id="PRO_5035962061" description="Fibroblast growth factor" evidence="6">
    <location>
        <begin position="22"/>
        <end position="210"/>
    </location>
</feature>
<proteinExistence type="inferred from homology"/>
<evidence type="ECO:0000256" key="5">
    <source>
        <dbReference type="ARBA" id="ARBA00023030"/>
    </source>
</evidence>
<dbReference type="GO" id="GO:0042664">
    <property type="term" value="P:negative regulation of endodermal cell fate specification"/>
    <property type="evidence" value="ECO:0007669"/>
    <property type="project" value="UniProtKB-ARBA"/>
</dbReference>
<evidence type="ECO:0000313" key="7">
    <source>
        <dbReference type="EMBL" id="KAI1896831.1"/>
    </source>
</evidence>
<keyword evidence="4 6" id="KW-0732">Signal</keyword>
<dbReference type="PRINTS" id="PR00262">
    <property type="entry name" value="IL1HBGF"/>
</dbReference>
<dbReference type="InterPro" id="IPR008996">
    <property type="entry name" value="IL1/FGF"/>
</dbReference>
<evidence type="ECO:0000313" key="8">
    <source>
        <dbReference type="Proteomes" id="UP000829720"/>
    </source>
</evidence>